<proteinExistence type="predicted"/>
<dbReference type="InterPro" id="IPR002372">
    <property type="entry name" value="PQQ_rpt_dom"/>
</dbReference>
<evidence type="ECO:0000259" key="2">
    <source>
        <dbReference type="Pfam" id="PF13360"/>
    </source>
</evidence>
<name>A0A2S8F2K5_9BACT</name>
<dbReference type="Gene3D" id="2.130.10.10">
    <property type="entry name" value="YVTN repeat-like/Quinoprotein amine dehydrogenase"/>
    <property type="match status" value="2"/>
</dbReference>
<keyword evidence="1" id="KW-0732">Signal</keyword>
<dbReference type="Pfam" id="PF13360">
    <property type="entry name" value="PQQ_2"/>
    <property type="match status" value="2"/>
</dbReference>
<accession>A0A2S8F2K5</accession>
<evidence type="ECO:0000313" key="4">
    <source>
        <dbReference type="Proteomes" id="UP000240009"/>
    </source>
</evidence>
<dbReference type="InterPro" id="IPR011047">
    <property type="entry name" value="Quinoprotein_ADH-like_sf"/>
</dbReference>
<feature type="domain" description="Pyrrolo-quinoline quinone repeat" evidence="2">
    <location>
        <begin position="119"/>
        <end position="350"/>
    </location>
</feature>
<dbReference type="PANTHER" id="PTHR34512:SF30">
    <property type="entry name" value="OUTER MEMBRANE PROTEIN ASSEMBLY FACTOR BAMB"/>
    <property type="match status" value="1"/>
</dbReference>
<feature type="signal peptide" evidence="1">
    <location>
        <begin position="1"/>
        <end position="24"/>
    </location>
</feature>
<protein>
    <submittedName>
        <fullName evidence="3">Pyrrolo-quinoline quinone</fullName>
    </submittedName>
</protein>
<dbReference type="AlphaFoldDB" id="A0A2S8F2K5"/>
<dbReference type="EMBL" id="PUIA01000068">
    <property type="protein sequence ID" value="PQO26373.1"/>
    <property type="molecule type" value="Genomic_DNA"/>
</dbReference>
<dbReference type="OrthoDB" id="244732at2"/>
<evidence type="ECO:0000256" key="1">
    <source>
        <dbReference type="SAM" id="SignalP"/>
    </source>
</evidence>
<dbReference type="InterPro" id="IPR015943">
    <property type="entry name" value="WD40/YVTN_repeat-like_dom_sf"/>
</dbReference>
<evidence type="ECO:0000313" key="3">
    <source>
        <dbReference type="EMBL" id="PQO26373.1"/>
    </source>
</evidence>
<gene>
    <name evidence="3" type="ORF">C5Y96_20260</name>
</gene>
<feature type="domain" description="Pyrrolo-quinoline quinone repeat" evidence="2">
    <location>
        <begin position="55"/>
        <end position="107"/>
    </location>
</feature>
<reference evidence="3 4" key="1">
    <citation type="submission" date="2018-02" db="EMBL/GenBank/DDBJ databases">
        <title>Comparative genomes isolates from brazilian mangrove.</title>
        <authorList>
            <person name="Araujo J.E."/>
            <person name="Taketani R.G."/>
            <person name="Silva M.C.P."/>
            <person name="Loureco M.V."/>
            <person name="Andreote F.D."/>
        </authorList>
    </citation>
    <scope>NUCLEOTIDE SEQUENCE [LARGE SCALE GENOMIC DNA]</scope>
    <source>
        <strain evidence="3 4">HEX-2 MGV</strain>
    </source>
</reference>
<feature type="chain" id="PRO_5015665652" evidence="1">
    <location>
        <begin position="25"/>
        <end position="425"/>
    </location>
</feature>
<sequence length="425" mass="46353">MPPIRLLTLFALAVIIPAASIASAEELADWPKWRGPDDTGSSSLAGLPIEWNAENVLWKTELSGKGCSTPIVWQNTIYATTPVDGKDALIALDANGKPLWNVQFGSENPGKHRNGSGCNASPTTDGEHVFVYFKSATLAAVDFQGKTAWKTNLVERYGPDTLFWDHGTSPVLTKNFVVMARMHQGESWLAAFDKVTGELAWKVARNYETPVECDHGYSTPVVIDFQGEESLLTWGGEHLTIHHAKTGNLVWSCGGFNPEGNKLWPTIATPVVVGDVAVIAYGRNDRGIPRLHGVRLAGAGDVTATNRLWDRDDIGTFVPSPAVYQDQIYLVGDKGKVTCFDPETGKTIWEGDLPKHRARYYGSPLIAGGTLYAPREDGIILVADIRYGFKLLHENDMRESVIASPVPAPGRLLLRGTETLFCIGN</sequence>
<organism evidence="3 4">
    <name type="scientific">Blastopirellula marina</name>
    <dbReference type="NCBI Taxonomy" id="124"/>
    <lineage>
        <taxon>Bacteria</taxon>
        <taxon>Pseudomonadati</taxon>
        <taxon>Planctomycetota</taxon>
        <taxon>Planctomycetia</taxon>
        <taxon>Pirellulales</taxon>
        <taxon>Pirellulaceae</taxon>
        <taxon>Blastopirellula</taxon>
    </lineage>
</organism>
<dbReference type="Proteomes" id="UP000240009">
    <property type="component" value="Unassembled WGS sequence"/>
</dbReference>
<dbReference type="RefSeq" id="WP_105357142.1">
    <property type="nucleotide sequence ID" value="NZ_PUIA01000068.1"/>
</dbReference>
<comment type="caution">
    <text evidence="3">The sequence shown here is derived from an EMBL/GenBank/DDBJ whole genome shotgun (WGS) entry which is preliminary data.</text>
</comment>
<dbReference type="SUPFAM" id="SSF50998">
    <property type="entry name" value="Quinoprotein alcohol dehydrogenase-like"/>
    <property type="match status" value="1"/>
</dbReference>
<dbReference type="PANTHER" id="PTHR34512">
    <property type="entry name" value="CELL SURFACE PROTEIN"/>
    <property type="match status" value="1"/>
</dbReference>